<feature type="chain" id="PRO_5004107114" evidence="1">
    <location>
        <begin position="24"/>
        <end position="72"/>
    </location>
</feature>
<comment type="caution">
    <text evidence="2">The sequence shown here is derived from an EMBL/GenBank/DDBJ whole genome shotgun (WGS) entry which is preliminary data.</text>
</comment>
<dbReference type="EMBL" id="CAUH01013585">
    <property type="protein sequence ID" value="CCU83281.1"/>
    <property type="molecule type" value="Genomic_DNA"/>
</dbReference>
<dbReference type="Proteomes" id="UP000015441">
    <property type="component" value="Unassembled WGS sequence"/>
</dbReference>
<dbReference type="AlphaFoldDB" id="N1JRA6"/>
<keyword evidence="3" id="KW-1185">Reference proteome</keyword>
<name>N1JRA6_BLUG1</name>
<dbReference type="HOGENOM" id="CLU_2721865_0_0_1"/>
<accession>N1JRA6</accession>
<protein>
    <submittedName>
        <fullName evidence="2">CSEP0490 putative effector protein</fullName>
    </submittedName>
</protein>
<reference evidence="2 3" key="1">
    <citation type="journal article" date="2010" name="Science">
        <title>Genome expansion and gene loss in powdery mildew fungi reveal tradeoffs in extreme parasitism.</title>
        <authorList>
            <person name="Spanu P.D."/>
            <person name="Abbott J.C."/>
            <person name="Amselem J."/>
            <person name="Burgis T.A."/>
            <person name="Soanes D.M."/>
            <person name="Stueber K."/>
            <person name="Ver Loren van Themaat E."/>
            <person name="Brown J.K.M."/>
            <person name="Butcher S.A."/>
            <person name="Gurr S.J."/>
            <person name="Lebrun M.-H."/>
            <person name="Ridout C.J."/>
            <person name="Schulze-Lefert P."/>
            <person name="Talbot N.J."/>
            <person name="Ahmadinejad N."/>
            <person name="Ametz C."/>
            <person name="Barton G.R."/>
            <person name="Benjdia M."/>
            <person name="Bidzinski P."/>
            <person name="Bindschedler L.V."/>
            <person name="Both M."/>
            <person name="Brewer M.T."/>
            <person name="Cadle-Davidson L."/>
            <person name="Cadle-Davidson M.M."/>
            <person name="Collemare J."/>
            <person name="Cramer R."/>
            <person name="Frenkel O."/>
            <person name="Godfrey D."/>
            <person name="Harriman J."/>
            <person name="Hoede C."/>
            <person name="King B.C."/>
            <person name="Klages S."/>
            <person name="Kleemann J."/>
            <person name="Knoll D."/>
            <person name="Koti P.S."/>
            <person name="Kreplak J."/>
            <person name="Lopez-Ruiz F.J."/>
            <person name="Lu X."/>
            <person name="Maekawa T."/>
            <person name="Mahanil S."/>
            <person name="Micali C."/>
            <person name="Milgroom M.G."/>
            <person name="Montana G."/>
            <person name="Noir S."/>
            <person name="O'Connell R.J."/>
            <person name="Oberhaensli S."/>
            <person name="Parlange F."/>
            <person name="Pedersen C."/>
            <person name="Quesneville H."/>
            <person name="Reinhardt R."/>
            <person name="Rott M."/>
            <person name="Sacristan S."/>
            <person name="Schmidt S.M."/>
            <person name="Schoen M."/>
            <person name="Skamnioti P."/>
            <person name="Sommer H."/>
            <person name="Stephens A."/>
            <person name="Takahara H."/>
            <person name="Thordal-Christensen H."/>
            <person name="Vigouroux M."/>
            <person name="Wessling R."/>
            <person name="Wicker T."/>
            <person name="Panstruga R."/>
        </authorList>
    </citation>
    <scope>NUCLEOTIDE SEQUENCE [LARGE SCALE GENOMIC DNA]</scope>
    <source>
        <strain evidence="2">DH14</strain>
    </source>
</reference>
<evidence type="ECO:0000256" key="1">
    <source>
        <dbReference type="SAM" id="SignalP"/>
    </source>
</evidence>
<sequence>MHSNRLLSCLGIWLLSIIAVVQCFTDYNCGNDVVITAAEAQTTHSKAMAYLDGVAESTNPAIKMDREEEERI</sequence>
<evidence type="ECO:0000313" key="3">
    <source>
        <dbReference type="Proteomes" id="UP000015441"/>
    </source>
</evidence>
<gene>
    <name evidence="2" type="ORF">BGHDH14_bghG013624000001001</name>
</gene>
<evidence type="ECO:0000313" key="2">
    <source>
        <dbReference type="EMBL" id="CCU83281.1"/>
    </source>
</evidence>
<dbReference type="OrthoDB" id="10438055at2759"/>
<feature type="signal peptide" evidence="1">
    <location>
        <begin position="1"/>
        <end position="23"/>
    </location>
</feature>
<dbReference type="InParanoid" id="N1JRA6"/>
<organism evidence="2 3">
    <name type="scientific">Blumeria graminis f. sp. hordei (strain DH14)</name>
    <name type="common">Barley powdery mildew</name>
    <name type="synonym">Oidium monilioides f. sp. hordei</name>
    <dbReference type="NCBI Taxonomy" id="546991"/>
    <lineage>
        <taxon>Eukaryota</taxon>
        <taxon>Fungi</taxon>
        <taxon>Dikarya</taxon>
        <taxon>Ascomycota</taxon>
        <taxon>Pezizomycotina</taxon>
        <taxon>Leotiomycetes</taxon>
        <taxon>Erysiphales</taxon>
        <taxon>Erysiphaceae</taxon>
        <taxon>Blumeria</taxon>
        <taxon>Blumeria hordei</taxon>
    </lineage>
</organism>
<keyword evidence="1" id="KW-0732">Signal</keyword>
<proteinExistence type="predicted"/>